<dbReference type="PANTHER" id="PTHR35007:SF1">
    <property type="entry name" value="PILUS ASSEMBLY PROTEIN"/>
    <property type="match status" value="1"/>
</dbReference>
<protein>
    <recommendedName>
        <fullName evidence="4">Type II secretion system protein GspF domain-containing protein</fullName>
    </recommendedName>
</protein>
<keyword evidence="1" id="KW-0812">Transmembrane</keyword>
<keyword evidence="1" id="KW-0472">Membrane</keyword>
<feature type="transmembrane region" description="Helical" evidence="1">
    <location>
        <begin position="121"/>
        <end position="141"/>
    </location>
</feature>
<reference evidence="2" key="1">
    <citation type="submission" date="2021-01" db="EMBL/GenBank/DDBJ databases">
        <title>Whole genome shotgun sequence of Planobispora takensis NBRC 109077.</title>
        <authorList>
            <person name="Komaki H."/>
            <person name="Tamura T."/>
        </authorList>
    </citation>
    <scope>NUCLEOTIDE SEQUENCE</scope>
    <source>
        <strain evidence="2">NBRC 109077</strain>
    </source>
</reference>
<dbReference type="Proteomes" id="UP000634476">
    <property type="component" value="Unassembled WGS sequence"/>
</dbReference>
<dbReference type="RefSeq" id="WP_203873666.1">
    <property type="nucleotide sequence ID" value="NZ_BOOK01000006.1"/>
</dbReference>
<organism evidence="2 3">
    <name type="scientific">Planobispora takensis</name>
    <dbReference type="NCBI Taxonomy" id="1367882"/>
    <lineage>
        <taxon>Bacteria</taxon>
        <taxon>Bacillati</taxon>
        <taxon>Actinomycetota</taxon>
        <taxon>Actinomycetes</taxon>
        <taxon>Streptosporangiales</taxon>
        <taxon>Streptosporangiaceae</taxon>
        <taxon>Planobispora</taxon>
    </lineage>
</organism>
<keyword evidence="1" id="KW-1133">Transmembrane helix</keyword>
<evidence type="ECO:0008006" key="4">
    <source>
        <dbReference type="Google" id="ProtNLM"/>
    </source>
</evidence>
<dbReference type="EMBL" id="BOOK01000006">
    <property type="protein sequence ID" value="GIH99194.1"/>
    <property type="molecule type" value="Genomic_DNA"/>
</dbReference>
<dbReference type="GO" id="GO:0005886">
    <property type="term" value="C:plasma membrane"/>
    <property type="evidence" value="ECO:0007669"/>
    <property type="project" value="UniProtKB-SubCell"/>
</dbReference>
<comment type="caution">
    <text evidence="2">The sequence shown here is derived from an EMBL/GenBank/DDBJ whole genome shotgun (WGS) entry which is preliminary data.</text>
</comment>
<accession>A0A8J3STR6</accession>
<evidence type="ECO:0000313" key="3">
    <source>
        <dbReference type="Proteomes" id="UP000634476"/>
    </source>
</evidence>
<feature type="transmembrane region" description="Helical" evidence="1">
    <location>
        <begin position="273"/>
        <end position="294"/>
    </location>
</feature>
<evidence type="ECO:0000256" key="1">
    <source>
        <dbReference type="SAM" id="Phobius"/>
    </source>
</evidence>
<dbReference type="AlphaFoldDB" id="A0A8J3STR6"/>
<proteinExistence type="predicted"/>
<sequence length="296" mass="30375">MALALLLGAGIGLGLALAASGFWPARPTLAQELHRLRHGTPARPAADPDAGWSGRLGHSLAGPLAARGLPGAATRCDLAVCGKTVERLLGEKVTSTLAFALLGPAVYAAVTLGGVSMPWQVPAWSLIPMGVLGFLVPDLALKSQARERRDELRHALSAFLDLLVVSLAGGRGVDGALADAAQGGDGWAFVRLRGTLQAALAARRTPWAALGRMGEEYDVRELCELAAAVGLAGTEGARVRASLTAKAASLRAHQLAGIETAAQTATERMSLPVVGLLAGFLLFTGYPAIASVLAGF</sequence>
<keyword evidence="3" id="KW-1185">Reference proteome</keyword>
<dbReference type="PANTHER" id="PTHR35007">
    <property type="entry name" value="INTEGRAL MEMBRANE PROTEIN-RELATED"/>
    <property type="match status" value="1"/>
</dbReference>
<name>A0A8J3STR6_9ACTN</name>
<gene>
    <name evidence="2" type="ORF">Pta02_12030</name>
</gene>
<evidence type="ECO:0000313" key="2">
    <source>
        <dbReference type="EMBL" id="GIH99194.1"/>
    </source>
</evidence>